<name>A0ACC1TIU1_9AGAR</name>
<organism evidence="1 2">
    <name type="scientific">Lentinula aff. lateritia</name>
    <dbReference type="NCBI Taxonomy" id="2804960"/>
    <lineage>
        <taxon>Eukaryota</taxon>
        <taxon>Fungi</taxon>
        <taxon>Dikarya</taxon>
        <taxon>Basidiomycota</taxon>
        <taxon>Agaricomycotina</taxon>
        <taxon>Agaricomycetes</taxon>
        <taxon>Agaricomycetidae</taxon>
        <taxon>Agaricales</taxon>
        <taxon>Marasmiineae</taxon>
        <taxon>Omphalotaceae</taxon>
        <taxon>Lentinula</taxon>
    </lineage>
</organism>
<proteinExistence type="predicted"/>
<evidence type="ECO:0000313" key="2">
    <source>
        <dbReference type="Proteomes" id="UP001163835"/>
    </source>
</evidence>
<evidence type="ECO:0000313" key="1">
    <source>
        <dbReference type="EMBL" id="KAJ3804464.1"/>
    </source>
</evidence>
<sequence length="132" mass="14512">MATPSSTSLACVIFREIIFAFYITDGTSTDPPPPSPELSSFLEDNAGTLIIIMGLVFCLFLGLALIIGTIVELICLTYAYVVRAAPWVKDDEFQKEEQAVDLDKLDTIRTGSTFEDRADEQEVILGVITNIM</sequence>
<accession>A0ACC1TIU1</accession>
<protein>
    <submittedName>
        <fullName evidence="1">Uncharacterized protein</fullName>
    </submittedName>
</protein>
<reference evidence="1" key="1">
    <citation type="submission" date="2022-09" db="EMBL/GenBank/DDBJ databases">
        <title>A Global Phylogenomic Analysis of the Shiitake Genus Lentinula.</title>
        <authorList>
            <consortium name="DOE Joint Genome Institute"/>
            <person name="Sierra-Patev S."/>
            <person name="Min B."/>
            <person name="Naranjo-Ortiz M."/>
            <person name="Looney B."/>
            <person name="Konkel Z."/>
            <person name="Slot J.C."/>
            <person name="Sakamoto Y."/>
            <person name="Steenwyk J.L."/>
            <person name="Rokas A."/>
            <person name="Carro J."/>
            <person name="Camarero S."/>
            <person name="Ferreira P."/>
            <person name="Molpeceres G."/>
            <person name="Ruiz-Duenas F.J."/>
            <person name="Serrano A."/>
            <person name="Henrissat B."/>
            <person name="Drula E."/>
            <person name="Hughes K.W."/>
            <person name="Mata J.L."/>
            <person name="Ishikawa N.K."/>
            <person name="Vargas-Isla R."/>
            <person name="Ushijima S."/>
            <person name="Smith C.A."/>
            <person name="Ahrendt S."/>
            <person name="Andreopoulos W."/>
            <person name="He G."/>
            <person name="Labutti K."/>
            <person name="Lipzen A."/>
            <person name="Ng V."/>
            <person name="Riley R."/>
            <person name="Sandor L."/>
            <person name="Barry K."/>
            <person name="Martinez A.T."/>
            <person name="Xiao Y."/>
            <person name="Gibbons J.G."/>
            <person name="Terashima K."/>
            <person name="Grigoriev I.V."/>
            <person name="Hibbett D.S."/>
        </authorList>
    </citation>
    <scope>NUCLEOTIDE SEQUENCE</scope>
    <source>
        <strain evidence="1">TMI1499</strain>
    </source>
</reference>
<keyword evidence="2" id="KW-1185">Reference proteome</keyword>
<dbReference type="Proteomes" id="UP001163835">
    <property type="component" value="Unassembled WGS sequence"/>
</dbReference>
<dbReference type="EMBL" id="MU795987">
    <property type="protein sequence ID" value="KAJ3804464.1"/>
    <property type="molecule type" value="Genomic_DNA"/>
</dbReference>
<comment type="caution">
    <text evidence="1">The sequence shown here is derived from an EMBL/GenBank/DDBJ whole genome shotgun (WGS) entry which is preliminary data.</text>
</comment>
<gene>
    <name evidence="1" type="ORF">F5876DRAFT_83113</name>
</gene>